<feature type="domain" description="DUF7330" evidence="1">
    <location>
        <begin position="28"/>
        <end position="209"/>
    </location>
</feature>
<dbReference type="OrthoDB" id="5289249at2759"/>
<dbReference type="Pfam" id="PF24016">
    <property type="entry name" value="DUF7330"/>
    <property type="match status" value="1"/>
</dbReference>
<protein>
    <recommendedName>
        <fullName evidence="1">DUF7330 domain-containing protein</fullName>
    </recommendedName>
</protein>
<dbReference type="EMBL" id="ML179039">
    <property type="protein sequence ID" value="THV07175.1"/>
    <property type="molecule type" value="Genomic_DNA"/>
</dbReference>
<dbReference type="InterPro" id="IPR055754">
    <property type="entry name" value="DUF7330"/>
</dbReference>
<evidence type="ECO:0000313" key="2">
    <source>
        <dbReference type="EMBL" id="THV07175.1"/>
    </source>
</evidence>
<organism evidence="2 3">
    <name type="scientific">Dendrothele bispora (strain CBS 962.96)</name>
    <dbReference type="NCBI Taxonomy" id="1314807"/>
    <lineage>
        <taxon>Eukaryota</taxon>
        <taxon>Fungi</taxon>
        <taxon>Dikarya</taxon>
        <taxon>Basidiomycota</taxon>
        <taxon>Agaricomycotina</taxon>
        <taxon>Agaricomycetes</taxon>
        <taxon>Agaricomycetidae</taxon>
        <taxon>Agaricales</taxon>
        <taxon>Agaricales incertae sedis</taxon>
        <taxon>Dendrothele</taxon>
    </lineage>
</organism>
<accession>A0A4S8MVL1</accession>
<sequence>MNTGDTCPPPLYQATPGQFTLKKPTNSVYICSDDPIKDTYVIDPTIQVPDNLRNPQILNLEKAQGHAQNVMISTIREVDVEIHISQSKNEAKAVNALLPLRFDIICDLDNSIKVHAPSSDAAGPYELFASSHKGNLFVFVPRSRAAVVTVFVHTWRGCPVIVSKELSKDLNTISEGAGDNGPHSLPKENKYVIGSWDDEKRDKIWVADARRVYLQYVDENFEKPVFGLWQRFTEGLGVVRYSA</sequence>
<dbReference type="Proteomes" id="UP000297245">
    <property type="component" value="Unassembled WGS sequence"/>
</dbReference>
<gene>
    <name evidence="2" type="ORF">K435DRAFT_382396</name>
</gene>
<evidence type="ECO:0000313" key="3">
    <source>
        <dbReference type="Proteomes" id="UP000297245"/>
    </source>
</evidence>
<dbReference type="AlphaFoldDB" id="A0A4S8MVL1"/>
<keyword evidence="3" id="KW-1185">Reference proteome</keyword>
<proteinExistence type="predicted"/>
<evidence type="ECO:0000259" key="1">
    <source>
        <dbReference type="Pfam" id="PF24016"/>
    </source>
</evidence>
<reference evidence="2 3" key="1">
    <citation type="journal article" date="2019" name="Nat. Ecol. Evol.">
        <title>Megaphylogeny resolves global patterns of mushroom evolution.</title>
        <authorList>
            <person name="Varga T."/>
            <person name="Krizsan K."/>
            <person name="Foldi C."/>
            <person name="Dima B."/>
            <person name="Sanchez-Garcia M."/>
            <person name="Sanchez-Ramirez S."/>
            <person name="Szollosi G.J."/>
            <person name="Szarkandi J.G."/>
            <person name="Papp V."/>
            <person name="Albert L."/>
            <person name="Andreopoulos W."/>
            <person name="Angelini C."/>
            <person name="Antonin V."/>
            <person name="Barry K.W."/>
            <person name="Bougher N.L."/>
            <person name="Buchanan P."/>
            <person name="Buyck B."/>
            <person name="Bense V."/>
            <person name="Catcheside P."/>
            <person name="Chovatia M."/>
            <person name="Cooper J."/>
            <person name="Damon W."/>
            <person name="Desjardin D."/>
            <person name="Finy P."/>
            <person name="Geml J."/>
            <person name="Haridas S."/>
            <person name="Hughes K."/>
            <person name="Justo A."/>
            <person name="Karasinski D."/>
            <person name="Kautmanova I."/>
            <person name="Kiss B."/>
            <person name="Kocsube S."/>
            <person name="Kotiranta H."/>
            <person name="LaButti K.M."/>
            <person name="Lechner B.E."/>
            <person name="Liimatainen K."/>
            <person name="Lipzen A."/>
            <person name="Lukacs Z."/>
            <person name="Mihaltcheva S."/>
            <person name="Morgado L.N."/>
            <person name="Niskanen T."/>
            <person name="Noordeloos M.E."/>
            <person name="Ohm R.A."/>
            <person name="Ortiz-Santana B."/>
            <person name="Ovrebo C."/>
            <person name="Racz N."/>
            <person name="Riley R."/>
            <person name="Savchenko A."/>
            <person name="Shiryaev A."/>
            <person name="Soop K."/>
            <person name="Spirin V."/>
            <person name="Szebenyi C."/>
            <person name="Tomsovsky M."/>
            <person name="Tulloss R.E."/>
            <person name="Uehling J."/>
            <person name="Grigoriev I.V."/>
            <person name="Vagvolgyi C."/>
            <person name="Papp T."/>
            <person name="Martin F.M."/>
            <person name="Miettinen O."/>
            <person name="Hibbett D.S."/>
            <person name="Nagy L.G."/>
        </authorList>
    </citation>
    <scope>NUCLEOTIDE SEQUENCE [LARGE SCALE GENOMIC DNA]</scope>
    <source>
        <strain evidence="2 3">CBS 962.96</strain>
    </source>
</reference>
<name>A0A4S8MVL1_DENBC</name>